<keyword evidence="3" id="KW-1185">Reference proteome</keyword>
<gene>
    <name evidence="2" type="ORF">QPX45_02940</name>
</gene>
<protein>
    <recommendedName>
        <fullName evidence="4">Transcriptional regulator</fullName>
    </recommendedName>
</protein>
<feature type="coiled-coil region" evidence="1">
    <location>
        <begin position="24"/>
        <end position="51"/>
    </location>
</feature>
<dbReference type="Proteomes" id="UP001243856">
    <property type="component" value="Unassembled WGS sequence"/>
</dbReference>
<name>A0ABT7G188_9CORY</name>
<organism evidence="2 3">
    <name type="scientific">Corynebacterium propinquum</name>
    <dbReference type="NCBI Taxonomy" id="43769"/>
    <lineage>
        <taxon>Bacteria</taxon>
        <taxon>Bacillati</taxon>
        <taxon>Actinomycetota</taxon>
        <taxon>Actinomycetes</taxon>
        <taxon>Mycobacteriales</taxon>
        <taxon>Corynebacteriaceae</taxon>
        <taxon>Corynebacterium</taxon>
    </lineage>
</organism>
<evidence type="ECO:0008006" key="4">
    <source>
        <dbReference type="Google" id="ProtNLM"/>
    </source>
</evidence>
<comment type="caution">
    <text evidence="2">The sequence shown here is derived from an EMBL/GenBank/DDBJ whole genome shotgun (WGS) entry which is preliminary data.</text>
</comment>
<proteinExistence type="predicted"/>
<keyword evidence="1" id="KW-0175">Coiled coil</keyword>
<accession>A0ABT7G188</accession>
<evidence type="ECO:0000256" key="1">
    <source>
        <dbReference type="SAM" id="Coils"/>
    </source>
</evidence>
<dbReference type="RefSeq" id="WP_236588421.1">
    <property type="nucleotide sequence ID" value="NZ_CP068160.1"/>
</dbReference>
<evidence type="ECO:0000313" key="2">
    <source>
        <dbReference type="EMBL" id="MDK4300213.1"/>
    </source>
</evidence>
<evidence type="ECO:0000313" key="3">
    <source>
        <dbReference type="Proteomes" id="UP001243856"/>
    </source>
</evidence>
<reference evidence="2 3" key="1">
    <citation type="submission" date="2023-05" db="EMBL/GenBank/DDBJ databases">
        <title>Metabolic capabilities are highly conserved among human nasal-associated Corynebacterium species in pangenomic analyses.</title>
        <authorList>
            <person name="Tran T.H."/>
            <person name="Roberts A.Q."/>
            <person name="Escapa I.F."/>
            <person name="Gao W."/>
            <person name="Conlan S."/>
            <person name="Kong H."/>
            <person name="Segre J.A."/>
            <person name="Kelly M.S."/>
            <person name="Lemon K.P."/>
        </authorList>
    </citation>
    <scope>NUCLEOTIDE SEQUENCE [LARGE SCALE GENOMIC DNA]</scope>
    <source>
        <strain evidence="2 3">KPL2811</strain>
    </source>
</reference>
<dbReference type="EMBL" id="JASNVK010000003">
    <property type="protein sequence ID" value="MDK4300213.1"/>
    <property type="molecule type" value="Genomic_DNA"/>
</dbReference>
<sequence length="83" mass="8989">MAYQAGISPDEINVAVDVILPANISELKARAEMQREQAEKLAAEAQQSARDVALAMKEDGMTVRDMGEILGVSYQRAQKLAAL</sequence>